<evidence type="ECO:0000313" key="2">
    <source>
        <dbReference type="Proteomes" id="UP000078397"/>
    </source>
</evidence>
<comment type="caution">
    <text evidence="1">The sequence shown here is derived from an EMBL/GenBank/DDBJ whole genome shotgun (WGS) entry which is preliminary data.</text>
</comment>
<proteinExistence type="predicted"/>
<evidence type="ECO:0000313" key="1">
    <source>
        <dbReference type="EMBL" id="OAQ72475.1"/>
    </source>
</evidence>
<protein>
    <submittedName>
        <fullName evidence="1">Uncharacterized protein</fullName>
    </submittedName>
</protein>
<dbReference type="KEGG" id="pchm:VFPPC_15141"/>
<dbReference type="AlphaFoldDB" id="A0A179G3N0"/>
<gene>
    <name evidence="1" type="ORF">VFPPC_15141</name>
</gene>
<dbReference type="RefSeq" id="XP_018148558.1">
    <property type="nucleotide sequence ID" value="XM_018292894.1"/>
</dbReference>
<name>A0A179G3N0_METCM</name>
<dbReference type="EMBL" id="LSBJ02000001">
    <property type="protein sequence ID" value="OAQ72475.1"/>
    <property type="molecule type" value="Genomic_DNA"/>
</dbReference>
<keyword evidence="2" id="KW-1185">Reference proteome</keyword>
<dbReference type="GeneID" id="28856888"/>
<reference evidence="1 2" key="1">
    <citation type="journal article" date="2016" name="PLoS Pathog.">
        <title>Biosynthesis of antibiotic leucinostatins in bio-control fungus Purpureocillium lilacinum and their inhibition on phytophthora revealed by genome mining.</title>
        <authorList>
            <person name="Wang G."/>
            <person name="Liu Z."/>
            <person name="Lin R."/>
            <person name="Li E."/>
            <person name="Mao Z."/>
            <person name="Ling J."/>
            <person name="Yang Y."/>
            <person name="Yin W.B."/>
            <person name="Xie B."/>
        </authorList>
    </citation>
    <scope>NUCLEOTIDE SEQUENCE [LARGE SCALE GENOMIC DNA]</scope>
    <source>
        <strain evidence="1">170</strain>
    </source>
</reference>
<sequence length="152" mass="17258">MIVTRTKKVCCGNGISERETIGLVWRDVEGDLRLLGSRSGDSNKEDDRDTVQLIKLQCWPRRGAESRTPYLGINVPLWPTIVCHSLRRSWIPPTFASGIRMVNLNPIRLDQYATTASKIDQCCLEMDRTRSEIHTSSRDLCLVSPSCRLPRT</sequence>
<organism evidence="1 2">
    <name type="scientific">Pochonia chlamydosporia 170</name>
    <dbReference type="NCBI Taxonomy" id="1380566"/>
    <lineage>
        <taxon>Eukaryota</taxon>
        <taxon>Fungi</taxon>
        <taxon>Dikarya</taxon>
        <taxon>Ascomycota</taxon>
        <taxon>Pezizomycotina</taxon>
        <taxon>Sordariomycetes</taxon>
        <taxon>Hypocreomycetidae</taxon>
        <taxon>Hypocreales</taxon>
        <taxon>Clavicipitaceae</taxon>
        <taxon>Pochonia</taxon>
    </lineage>
</organism>
<dbReference type="Proteomes" id="UP000078397">
    <property type="component" value="Unassembled WGS sequence"/>
</dbReference>
<accession>A0A179G3N0</accession>